<comment type="caution">
    <text evidence="13">The sequence shown here is derived from an EMBL/GenBank/DDBJ whole genome shotgun (WGS) entry which is preliminary data.</text>
</comment>
<feature type="domain" description="Thiamine pyrophosphate enzyme central" evidence="10">
    <location>
        <begin position="221"/>
        <end position="351"/>
    </location>
</feature>
<dbReference type="PANTHER" id="PTHR43452:SF3">
    <property type="entry name" value="TRANSAMINATED AMINO ACID DECARBOXYLASE"/>
    <property type="match status" value="1"/>
</dbReference>
<protein>
    <recommendedName>
        <fullName evidence="15">Phenylpyruvate decarboxylase</fullName>
    </recommendedName>
</protein>
<keyword evidence="7" id="KW-0456">Lyase</keyword>
<dbReference type="EMBL" id="JAEUBE010000070">
    <property type="protein sequence ID" value="KAH3671291.1"/>
    <property type="molecule type" value="Genomic_DNA"/>
</dbReference>
<dbReference type="GO" id="GO:0000949">
    <property type="term" value="P:aromatic amino acid family catabolic process to alcohol via Ehrlich pathway"/>
    <property type="evidence" value="ECO:0007669"/>
    <property type="project" value="TreeGrafter"/>
</dbReference>
<dbReference type="InterPro" id="IPR047213">
    <property type="entry name" value="TPP_PYR_PDC_IPDC-like"/>
</dbReference>
<dbReference type="InterPro" id="IPR011766">
    <property type="entry name" value="TPP_enzyme_TPP-bd"/>
</dbReference>
<dbReference type="Pfam" id="PF00205">
    <property type="entry name" value="TPP_enzyme_M"/>
    <property type="match status" value="1"/>
</dbReference>
<dbReference type="InterPro" id="IPR012000">
    <property type="entry name" value="Thiamin_PyroP_enz_cen_dom"/>
</dbReference>
<dbReference type="Gene3D" id="3.40.50.1220">
    <property type="entry name" value="TPP-binding domain"/>
    <property type="match status" value="1"/>
</dbReference>
<dbReference type="Proteomes" id="UP000769157">
    <property type="component" value="Unassembled WGS sequence"/>
</dbReference>
<evidence type="ECO:0000256" key="2">
    <source>
        <dbReference type="ARBA" id="ARBA00007812"/>
    </source>
</evidence>
<dbReference type="AlphaFoldDB" id="A0A9P8PG28"/>
<dbReference type="FunFam" id="3.40.50.970:FF:000024">
    <property type="entry name" value="Pyruvate decarboxylase isozyme"/>
    <property type="match status" value="1"/>
</dbReference>
<dbReference type="InterPro" id="IPR012001">
    <property type="entry name" value="Thiamin_PyroP_enz_TPP-bd_dom"/>
</dbReference>
<dbReference type="PANTHER" id="PTHR43452">
    <property type="entry name" value="PYRUVATE DECARBOXYLASE"/>
    <property type="match status" value="1"/>
</dbReference>
<evidence type="ECO:0000256" key="6">
    <source>
        <dbReference type="ARBA" id="ARBA00023052"/>
    </source>
</evidence>
<dbReference type="GeneID" id="70232482"/>
<dbReference type="CDD" id="cd07038">
    <property type="entry name" value="TPP_PYR_PDC_IPDC_like"/>
    <property type="match status" value="1"/>
</dbReference>
<evidence type="ECO:0000313" key="13">
    <source>
        <dbReference type="EMBL" id="KAH3671291.1"/>
    </source>
</evidence>
<dbReference type="RefSeq" id="XP_046064590.1">
    <property type="nucleotide sequence ID" value="XM_046206313.1"/>
</dbReference>
<evidence type="ECO:0008006" key="15">
    <source>
        <dbReference type="Google" id="ProtNLM"/>
    </source>
</evidence>
<proteinExistence type="inferred from homology"/>
<feature type="domain" description="Thiamine pyrophosphate enzyme N-terminal TPP-binding" evidence="12">
    <location>
        <begin position="16"/>
        <end position="119"/>
    </location>
</feature>
<dbReference type="InterPro" id="IPR029035">
    <property type="entry name" value="DHS-like_NAD/FAD-binding_dom"/>
</dbReference>
<dbReference type="PIRSF" id="PIRSF036565">
    <property type="entry name" value="Pyruvt_ip_decrb"/>
    <property type="match status" value="1"/>
</dbReference>
<name>A0A9P8PG28_9ASCO</name>
<dbReference type="OrthoDB" id="308383at2759"/>
<dbReference type="InterPro" id="IPR029061">
    <property type="entry name" value="THDP-binding"/>
</dbReference>
<evidence type="ECO:0000256" key="1">
    <source>
        <dbReference type="ARBA" id="ARBA00001964"/>
    </source>
</evidence>
<evidence type="ECO:0000259" key="11">
    <source>
        <dbReference type="Pfam" id="PF02775"/>
    </source>
</evidence>
<organism evidence="13 14">
    <name type="scientific">Ogataea philodendri</name>
    <dbReference type="NCBI Taxonomy" id="1378263"/>
    <lineage>
        <taxon>Eukaryota</taxon>
        <taxon>Fungi</taxon>
        <taxon>Dikarya</taxon>
        <taxon>Ascomycota</taxon>
        <taxon>Saccharomycotina</taxon>
        <taxon>Pichiomycetes</taxon>
        <taxon>Pichiales</taxon>
        <taxon>Pichiaceae</taxon>
        <taxon>Ogataea</taxon>
    </lineage>
</organism>
<comment type="similarity">
    <text evidence="2 9">Belongs to the TPP enzyme family.</text>
</comment>
<evidence type="ECO:0000256" key="3">
    <source>
        <dbReference type="ARBA" id="ARBA00022723"/>
    </source>
</evidence>
<keyword evidence="14" id="KW-1185">Reference proteome</keyword>
<feature type="binding site" evidence="8">
    <location>
        <position position="486"/>
    </location>
    <ligand>
        <name>Mg(2+)</name>
        <dbReference type="ChEBI" id="CHEBI:18420"/>
    </ligand>
</feature>
<dbReference type="SUPFAM" id="SSF52518">
    <property type="entry name" value="Thiamin diphosphate-binding fold (THDP-binding)"/>
    <property type="match status" value="2"/>
</dbReference>
<keyword evidence="5 8" id="KW-0460">Magnesium</keyword>
<dbReference type="GO" id="GO:0004737">
    <property type="term" value="F:pyruvate decarboxylase activity"/>
    <property type="evidence" value="ECO:0007669"/>
    <property type="project" value="TreeGrafter"/>
</dbReference>
<accession>A0A9P8PG28</accession>
<reference evidence="13" key="2">
    <citation type="submission" date="2021-01" db="EMBL/GenBank/DDBJ databases">
        <authorList>
            <person name="Schikora-Tamarit M.A."/>
        </authorList>
    </citation>
    <scope>NUCLEOTIDE SEQUENCE</scope>
    <source>
        <strain evidence="13">CBS6075</strain>
    </source>
</reference>
<dbReference type="GO" id="GO:0005829">
    <property type="term" value="C:cytosol"/>
    <property type="evidence" value="ECO:0007669"/>
    <property type="project" value="TreeGrafter"/>
</dbReference>
<dbReference type="GO" id="GO:0005634">
    <property type="term" value="C:nucleus"/>
    <property type="evidence" value="ECO:0007669"/>
    <property type="project" value="TreeGrafter"/>
</dbReference>
<evidence type="ECO:0000259" key="12">
    <source>
        <dbReference type="Pfam" id="PF02776"/>
    </source>
</evidence>
<evidence type="ECO:0000256" key="9">
    <source>
        <dbReference type="RuleBase" id="RU362132"/>
    </source>
</evidence>
<dbReference type="InterPro" id="IPR012110">
    <property type="entry name" value="PDC/IPDC-like"/>
</dbReference>
<comment type="cofactor">
    <cofactor evidence="8">
        <name>Mg(2+)</name>
        <dbReference type="ChEBI" id="CHEBI:18420"/>
    </cofactor>
    <text evidence="8">Binds 1 Mg(2+) per subunit.</text>
</comment>
<evidence type="ECO:0000256" key="5">
    <source>
        <dbReference type="ARBA" id="ARBA00022842"/>
    </source>
</evidence>
<keyword evidence="3 8" id="KW-0479">Metal-binding</keyword>
<comment type="cofactor">
    <cofactor evidence="1">
        <name>thiamine diphosphate</name>
        <dbReference type="ChEBI" id="CHEBI:58937"/>
    </cofactor>
</comment>
<evidence type="ECO:0000313" key="14">
    <source>
        <dbReference type="Proteomes" id="UP000769157"/>
    </source>
</evidence>
<keyword evidence="6 9" id="KW-0786">Thiamine pyrophosphate</keyword>
<reference evidence="13" key="1">
    <citation type="journal article" date="2021" name="Open Biol.">
        <title>Shared evolutionary footprints suggest mitochondrial oxidative damage underlies multiple complex I losses in fungi.</title>
        <authorList>
            <person name="Schikora-Tamarit M.A."/>
            <person name="Marcet-Houben M."/>
            <person name="Nosek J."/>
            <person name="Gabaldon T."/>
        </authorList>
    </citation>
    <scope>NUCLEOTIDE SEQUENCE</scope>
    <source>
        <strain evidence="13">CBS6075</strain>
    </source>
</reference>
<sequence length="564" mass="62788">MAPFSLDPVQQTVPFGEYIFRRIELLGVKSVFGVPGDFNLGLLEHIYSTNVQWYGGCNELNAGYAADGYARASHKFGVLVTTFGVGSLSAMNACCGAWSEFVPLLHIVGATSTAQQLSGQLIHHVAPKSTLSRPVNHSIYAEMVEPIACKVESIMSLDKAPEKFDYLLKEIIDTKKPGYLFLPCDLVDKPVDASRLETVDLFKPIEPVPNGLAYQIASLVLSKLYSSARPVVLGDILTDRFGLTETLRNFVQATKIPNLSTFMGKSILDETLPWYVGEYNGNVSNPDSQKFVQSCDLMLHVGNYPNEINSGHYTFYQNINDVIYMNHEGVTIGGRRVNVSFVYVLPLVLKMLNVFKLKPFRIPSLNREIKQVQSNTPISQTQLISSLQKMVKEDDTLVVDTGTVMFGLPDLQLPKNTRLIGQHFYLSIGMALPCSFGVAVAQRENGSNSRLILLEGDGAAQMTIQELSAFIKYGFSPLILVLNNSGYTVERAIKGPMREYNDAMPNWKWTRILEVFGSNDSESVKVREVADLESEIKSFGLKIKLIEIELDKMDTPWRFDSMCN</sequence>
<dbReference type="InterPro" id="IPR047214">
    <property type="entry name" value="TPP_PDC_IPDC"/>
</dbReference>
<evidence type="ECO:0000256" key="8">
    <source>
        <dbReference type="PIRSR" id="PIRSR036565-2"/>
    </source>
</evidence>
<dbReference type="Gene3D" id="3.40.50.970">
    <property type="match status" value="2"/>
</dbReference>
<gene>
    <name evidence="13" type="ORF">OGAPHI_000514</name>
</gene>
<feature type="domain" description="Thiamine pyrophosphate enzyme TPP-binding" evidence="11">
    <location>
        <begin position="412"/>
        <end position="538"/>
    </location>
</feature>
<feature type="binding site" evidence="8">
    <location>
        <position position="457"/>
    </location>
    <ligand>
        <name>Mg(2+)</name>
        <dbReference type="ChEBI" id="CHEBI:18420"/>
    </ligand>
</feature>
<dbReference type="CDD" id="cd02005">
    <property type="entry name" value="TPP_PDC_IPDC"/>
    <property type="match status" value="1"/>
</dbReference>
<feature type="binding site" evidence="8">
    <location>
        <position position="484"/>
    </location>
    <ligand>
        <name>Mg(2+)</name>
        <dbReference type="ChEBI" id="CHEBI:18420"/>
    </ligand>
</feature>
<evidence type="ECO:0000259" key="10">
    <source>
        <dbReference type="Pfam" id="PF00205"/>
    </source>
</evidence>
<evidence type="ECO:0000256" key="4">
    <source>
        <dbReference type="ARBA" id="ARBA00022793"/>
    </source>
</evidence>
<dbReference type="Pfam" id="PF02776">
    <property type="entry name" value="TPP_enzyme_N"/>
    <property type="match status" value="1"/>
</dbReference>
<evidence type="ECO:0000256" key="7">
    <source>
        <dbReference type="ARBA" id="ARBA00023239"/>
    </source>
</evidence>
<dbReference type="Pfam" id="PF02775">
    <property type="entry name" value="TPP_enzyme_C"/>
    <property type="match status" value="1"/>
</dbReference>
<dbReference type="SUPFAM" id="SSF52467">
    <property type="entry name" value="DHS-like NAD/FAD-binding domain"/>
    <property type="match status" value="1"/>
</dbReference>
<dbReference type="GO" id="GO:0000287">
    <property type="term" value="F:magnesium ion binding"/>
    <property type="evidence" value="ECO:0007669"/>
    <property type="project" value="InterPro"/>
</dbReference>
<dbReference type="GO" id="GO:0030976">
    <property type="term" value="F:thiamine pyrophosphate binding"/>
    <property type="evidence" value="ECO:0007669"/>
    <property type="project" value="InterPro"/>
</dbReference>
<keyword evidence="4" id="KW-0210">Decarboxylase</keyword>